<accession>A0A5E6MJE1</accession>
<evidence type="ECO:0000313" key="2">
    <source>
        <dbReference type="Proteomes" id="UP000381693"/>
    </source>
</evidence>
<organism evidence="1 2">
    <name type="scientific">Methylacidimicrobium cyclopophantes</name>
    <dbReference type="NCBI Taxonomy" id="1041766"/>
    <lineage>
        <taxon>Bacteria</taxon>
        <taxon>Pseudomonadati</taxon>
        <taxon>Verrucomicrobiota</taxon>
        <taxon>Methylacidimicrobium</taxon>
    </lineage>
</organism>
<evidence type="ECO:0000313" key="1">
    <source>
        <dbReference type="EMBL" id="VVM08075.1"/>
    </source>
</evidence>
<keyword evidence="2" id="KW-1185">Reference proteome</keyword>
<dbReference type="AlphaFoldDB" id="A0A5E6MJE1"/>
<name>A0A5E6MJE1_9BACT</name>
<comment type="caution">
    <text evidence="1">The sequence shown here is derived from an EMBL/GenBank/DDBJ whole genome shotgun (WGS) entry which is preliminary data.</text>
</comment>
<reference evidence="1" key="1">
    <citation type="submission" date="2019-09" db="EMBL/GenBank/DDBJ databases">
        <authorList>
            <person name="Cremers G."/>
        </authorList>
    </citation>
    <scope>NUCLEOTIDE SEQUENCE [LARGE SCALE GENOMIC DNA]</scope>
    <source>
        <strain evidence="1">3B</strain>
    </source>
</reference>
<proteinExistence type="predicted"/>
<dbReference type="RefSeq" id="WP_246189647.1">
    <property type="nucleotide sequence ID" value="NZ_CABFUZ020000219.1"/>
</dbReference>
<protein>
    <submittedName>
        <fullName evidence="1">Uncharacterized protein</fullName>
    </submittedName>
</protein>
<sequence length="111" mass="12852">MVLFYLSFFSWQGFARFERRRLAVEELLRSRNISAVTESELEERAKRAMEILKAPAEYKVCEGCESIVRKKAVFCPNCHGYRFDSEPARVVEQARILGGRPANSISQQDYI</sequence>
<gene>
    <name evidence="1" type="ORF">MAMC_01966</name>
</gene>
<dbReference type="EMBL" id="CABFUZ020000219">
    <property type="protein sequence ID" value="VVM08075.1"/>
    <property type="molecule type" value="Genomic_DNA"/>
</dbReference>
<dbReference type="Proteomes" id="UP000381693">
    <property type="component" value="Unassembled WGS sequence"/>
</dbReference>